<protein>
    <submittedName>
        <fullName evidence="3">Uncharacterized protein</fullName>
    </submittedName>
</protein>
<evidence type="ECO:0000313" key="3">
    <source>
        <dbReference type="EnsemblPlants" id="OMERI02G21840.2"/>
    </source>
</evidence>
<dbReference type="Gramene" id="OMERI02G21840.1">
    <property type="protein sequence ID" value="OMERI02G21840.1"/>
    <property type="gene ID" value="OMERI02G21840"/>
</dbReference>
<reference evidence="3" key="1">
    <citation type="submission" date="2015-04" db="UniProtKB">
        <authorList>
            <consortium name="EnsemblPlants"/>
        </authorList>
    </citation>
    <scope>IDENTIFICATION</scope>
</reference>
<accession>A0A0E0CMM7</accession>
<proteinExistence type="predicted"/>
<feature type="compositionally biased region" description="Basic residues" evidence="1">
    <location>
        <begin position="73"/>
        <end position="83"/>
    </location>
</feature>
<evidence type="ECO:0000313" key="4">
    <source>
        <dbReference type="Proteomes" id="UP000008021"/>
    </source>
</evidence>
<evidence type="ECO:0000256" key="1">
    <source>
        <dbReference type="SAM" id="MobiDB-lite"/>
    </source>
</evidence>
<feature type="signal peptide" evidence="2">
    <location>
        <begin position="1"/>
        <end position="22"/>
    </location>
</feature>
<evidence type="ECO:0000256" key="2">
    <source>
        <dbReference type="SAM" id="SignalP"/>
    </source>
</evidence>
<feature type="region of interest" description="Disordered" evidence="1">
    <location>
        <begin position="27"/>
        <end position="83"/>
    </location>
</feature>
<reference evidence="3" key="2">
    <citation type="submission" date="2018-05" db="EMBL/GenBank/DDBJ databases">
        <title>OmerRS3 (Oryza meridionalis Reference Sequence Version 3).</title>
        <authorList>
            <person name="Zhang J."/>
            <person name="Kudrna D."/>
            <person name="Lee S."/>
            <person name="Talag J."/>
            <person name="Welchert J."/>
            <person name="Wing R.A."/>
        </authorList>
    </citation>
    <scope>NUCLEOTIDE SEQUENCE [LARGE SCALE GENOMIC DNA]</scope>
    <source>
        <strain evidence="3">OR44</strain>
    </source>
</reference>
<keyword evidence="4" id="KW-1185">Reference proteome</keyword>
<organism evidence="3">
    <name type="scientific">Oryza meridionalis</name>
    <dbReference type="NCBI Taxonomy" id="40149"/>
    <lineage>
        <taxon>Eukaryota</taxon>
        <taxon>Viridiplantae</taxon>
        <taxon>Streptophyta</taxon>
        <taxon>Embryophyta</taxon>
        <taxon>Tracheophyta</taxon>
        <taxon>Spermatophyta</taxon>
        <taxon>Magnoliopsida</taxon>
        <taxon>Liliopsida</taxon>
        <taxon>Poales</taxon>
        <taxon>Poaceae</taxon>
        <taxon>BOP clade</taxon>
        <taxon>Oryzoideae</taxon>
        <taxon>Oryzeae</taxon>
        <taxon>Oryzinae</taxon>
        <taxon>Oryza</taxon>
    </lineage>
</organism>
<dbReference type="Gramene" id="OMERI02G21840.2">
    <property type="protein sequence ID" value="OMERI02G21840.2"/>
    <property type="gene ID" value="OMERI02G21840"/>
</dbReference>
<dbReference type="EnsemblPlants" id="OMERI02G21840.2">
    <property type="protein sequence ID" value="OMERI02G21840.2"/>
    <property type="gene ID" value="OMERI02G21840"/>
</dbReference>
<dbReference type="AlphaFoldDB" id="A0A0E0CMM7"/>
<dbReference type="EnsemblPlants" id="OMERI02G21840.1">
    <property type="protein sequence ID" value="OMERI02G21840.1"/>
    <property type="gene ID" value="OMERI02G21840"/>
</dbReference>
<name>A0A0E0CMM7_9ORYZ</name>
<sequence length="137" mass="14550">MASSRALLVFALLLAAAFLVNCARQEPQPNEGPAADPNAGGGGGGGDGSSGYDGGKVSKSGHRPQAKYYNGHRPQRKHSGHRPQAKYYGYSECGGGDDHDCGGPCEHRRCEYGCCEGEYGGDRCRRCCDHGEFRGRP</sequence>
<dbReference type="HOGENOM" id="CLU_156855_0_0_1"/>
<feature type="compositionally biased region" description="Gly residues" evidence="1">
    <location>
        <begin position="39"/>
        <end position="54"/>
    </location>
</feature>
<keyword evidence="2" id="KW-0732">Signal</keyword>
<feature type="chain" id="PRO_5010026869" evidence="2">
    <location>
        <begin position="23"/>
        <end position="137"/>
    </location>
</feature>
<dbReference type="Proteomes" id="UP000008021">
    <property type="component" value="Chromosome 2"/>
</dbReference>